<dbReference type="PROSITE" id="PS50801">
    <property type="entry name" value="STAS"/>
    <property type="match status" value="1"/>
</dbReference>
<dbReference type="RefSeq" id="WP_203678856.1">
    <property type="nucleotide sequence ID" value="NZ_BOMW01000021.1"/>
</dbReference>
<dbReference type="PANTHER" id="PTHR35526:SF3">
    <property type="entry name" value="ANTI-SIGMA-F FACTOR RSBW"/>
    <property type="match status" value="1"/>
</dbReference>
<gene>
    <name evidence="3" type="ORF">Asi03nite_23410</name>
</gene>
<dbReference type="InterPro" id="IPR003594">
    <property type="entry name" value="HATPase_dom"/>
</dbReference>
<keyword evidence="1" id="KW-0808">Transferase</keyword>
<dbReference type="Pfam" id="PF01740">
    <property type="entry name" value="STAS"/>
    <property type="match status" value="1"/>
</dbReference>
<dbReference type="InterPro" id="IPR002645">
    <property type="entry name" value="STAS_dom"/>
</dbReference>
<evidence type="ECO:0000313" key="4">
    <source>
        <dbReference type="Proteomes" id="UP000629619"/>
    </source>
</evidence>
<dbReference type="Gene3D" id="3.30.565.10">
    <property type="entry name" value="Histidine kinase-like ATPase, C-terminal domain"/>
    <property type="match status" value="1"/>
</dbReference>
<keyword evidence="1" id="KW-0723">Serine/threonine-protein kinase</keyword>
<dbReference type="AlphaFoldDB" id="A0A919N5L2"/>
<evidence type="ECO:0000256" key="1">
    <source>
        <dbReference type="ARBA" id="ARBA00022527"/>
    </source>
</evidence>
<evidence type="ECO:0000313" key="3">
    <source>
        <dbReference type="EMBL" id="GIF04803.1"/>
    </source>
</evidence>
<dbReference type="EMBL" id="BOMW01000021">
    <property type="protein sequence ID" value="GIF04803.1"/>
    <property type="molecule type" value="Genomic_DNA"/>
</dbReference>
<reference evidence="3" key="1">
    <citation type="submission" date="2021-01" db="EMBL/GenBank/DDBJ databases">
        <title>Whole genome shotgun sequence of Actinoplanes siamensis NBRC 109076.</title>
        <authorList>
            <person name="Komaki H."/>
            <person name="Tamura T."/>
        </authorList>
    </citation>
    <scope>NUCLEOTIDE SEQUENCE</scope>
    <source>
        <strain evidence="3">NBRC 109076</strain>
    </source>
</reference>
<dbReference type="SUPFAM" id="SSF55874">
    <property type="entry name" value="ATPase domain of HSP90 chaperone/DNA topoisomerase II/histidine kinase"/>
    <property type="match status" value="1"/>
</dbReference>
<protein>
    <recommendedName>
        <fullName evidence="2">STAS domain-containing protein</fullName>
    </recommendedName>
</protein>
<comment type="caution">
    <text evidence="3">The sequence shown here is derived from an EMBL/GenBank/DDBJ whole genome shotgun (WGS) entry which is preliminary data.</text>
</comment>
<proteinExistence type="predicted"/>
<dbReference type="SUPFAM" id="SSF52091">
    <property type="entry name" value="SpoIIaa-like"/>
    <property type="match status" value="1"/>
</dbReference>
<organism evidence="3 4">
    <name type="scientific">Actinoplanes siamensis</name>
    <dbReference type="NCBI Taxonomy" id="1223317"/>
    <lineage>
        <taxon>Bacteria</taxon>
        <taxon>Bacillati</taxon>
        <taxon>Actinomycetota</taxon>
        <taxon>Actinomycetes</taxon>
        <taxon>Micromonosporales</taxon>
        <taxon>Micromonosporaceae</taxon>
        <taxon>Actinoplanes</taxon>
    </lineage>
</organism>
<dbReference type="Proteomes" id="UP000629619">
    <property type="component" value="Unassembled WGS sequence"/>
</dbReference>
<dbReference type="InterPro" id="IPR036890">
    <property type="entry name" value="HATPase_C_sf"/>
</dbReference>
<dbReference type="InterPro" id="IPR036513">
    <property type="entry name" value="STAS_dom_sf"/>
</dbReference>
<feature type="domain" description="STAS" evidence="2">
    <location>
        <begin position="16"/>
        <end position="114"/>
    </location>
</feature>
<keyword evidence="4" id="KW-1185">Reference proteome</keyword>
<dbReference type="Pfam" id="PF13581">
    <property type="entry name" value="HATPase_c_2"/>
    <property type="match status" value="1"/>
</dbReference>
<keyword evidence="1" id="KW-0418">Kinase</keyword>
<accession>A0A919N5L2</accession>
<evidence type="ECO:0000259" key="2">
    <source>
        <dbReference type="PROSITE" id="PS50801"/>
    </source>
</evidence>
<dbReference type="Gene3D" id="3.30.750.24">
    <property type="entry name" value="STAS domain"/>
    <property type="match status" value="1"/>
</dbReference>
<sequence length="242" mass="25914">MPDISCTVSQIGTRTVVRLRGDLCTATAPQVRAALLKCLVERPDAVIAELGDLRVRDRVALAVFGAVARQAALWPGTPLLLSDAGGGFTELFASGRYGRMPPVLATTEDALRMPSGEQTPWLADSLLPLGGAAAHARRLAAEACERWNQPALVDPARIVAGELVTNAMVHAQTMIDLRFSLGRRYLLIAVRDGSDEIPRRQPGDPLDPGTPRGLFLVEQFARRWGAVPAEGGKVVWAGLPLV</sequence>
<dbReference type="CDD" id="cd16936">
    <property type="entry name" value="HATPase_RsbW-like"/>
    <property type="match status" value="1"/>
</dbReference>
<dbReference type="PANTHER" id="PTHR35526">
    <property type="entry name" value="ANTI-SIGMA-F FACTOR RSBW-RELATED"/>
    <property type="match status" value="1"/>
</dbReference>
<dbReference type="InterPro" id="IPR050267">
    <property type="entry name" value="Anti-sigma-factor_SerPK"/>
</dbReference>
<name>A0A919N5L2_9ACTN</name>